<keyword evidence="1" id="KW-0922">Interferon antiviral system evasion</keyword>
<keyword evidence="1" id="KW-1114">Inhibition of host interferon signaling pathway by virus</keyword>
<accession>Q9EML3</accession>
<dbReference type="PANTHER" id="PTHR16489">
    <property type="entry name" value="GH11727P"/>
    <property type="match status" value="1"/>
</dbReference>
<dbReference type="GO" id="GO:0034976">
    <property type="term" value="P:response to endoplasmic reticulum stress"/>
    <property type="evidence" value="ECO:0007669"/>
    <property type="project" value="TreeGrafter"/>
</dbReference>
<sequence length="150" mass="19016">MNVKIIEKYQHFKEDKYISYYNIFIYILEEYIIILYNYKLIYIINKNYIQYMYYNYLFKNNIYYNLKLYNNNKLLKHKPSKKVRFSSEPPKLHIMYVWLYAAKQTRKLYWDKFAIDRHRFKRRINDIDISISWVLTPHHRHKIMKHLKLI</sequence>
<dbReference type="KEGG" id="vg:1494783"/>
<evidence type="ECO:0000313" key="4">
    <source>
        <dbReference type="Proteomes" id="UP000000872"/>
    </source>
</evidence>
<evidence type="ECO:0000256" key="1">
    <source>
        <dbReference type="ARBA" id="ARBA00023107"/>
    </source>
</evidence>
<evidence type="ECO:0000313" key="3">
    <source>
        <dbReference type="EMBL" id="AAG02899.1"/>
    </source>
</evidence>
<organismHost>
    <name type="scientific">Amsacta</name>
    <dbReference type="NCBI Taxonomy" id="340055"/>
</organismHost>
<dbReference type="RefSeq" id="NP_064975.1">
    <property type="nucleotide sequence ID" value="NC_002520.1"/>
</dbReference>
<dbReference type="Proteomes" id="UP000000872">
    <property type="component" value="Segment"/>
</dbReference>
<dbReference type="EMBL" id="AF250284">
    <property type="protein sequence ID" value="AAG02899.1"/>
    <property type="molecule type" value="Genomic_DNA"/>
</dbReference>
<gene>
    <name evidence="3" type="primary">AMV193</name>
</gene>
<name>Q9EML3_AMEPV</name>
<keyword evidence="2" id="KW-1133">Transmembrane helix</keyword>
<proteinExistence type="predicted"/>
<keyword evidence="1" id="KW-0899">Viral immunoevasion</keyword>
<keyword evidence="2" id="KW-0812">Transmembrane</keyword>
<dbReference type="InterPro" id="IPR051254">
    <property type="entry name" value="PPP1R15"/>
</dbReference>
<keyword evidence="1" id="KW-1126">Modulation of host PP1 activity by virus</keyword>
<keyword evidence="1" id="KW-0945">Host-virus interaction</keyword>
<dbReference type="GeneID" id="1494783"/>
<organism evidence="3 4">
    <name type="scientific">Amsacta moorei entomopoxvirus</name>
    <name type="common">AmEPV</name>
    <dbReference type="NCBI Taxonomy" id="28321"/>
    <lineage>
        <taxon>Viruses</taxon>
        <taxon>Varidnaviria</taxon>
        <taxon>Bamfordvirae</taxon>
        <taxon>Nucleocytoviricota</taxon>
        <taxon>Pokkesviricetes</taxon>
        <taxon>Chitovirales</taxon>
        <taxon>Poxviridae</taxon>
        <taxon>Entomopoxvirinae</taxon>
        <taxon>Betaentomopoxvirus</taxon>
    </lineage>
</organism>
<dbReference type="OrthoDB" id="28551at10239"/>
<dbReference type="GO" id="GO:0039606">
    <property type="term" value="P:symbiont-mediated suppression of host translation initiation"/>
    <property type="evidence" value="ECO:0007669"/>
    <property type="project" value="UniProtKB-KW"/>
</dbReference>
<evidence type="ECO:0000256" key="2">
    <source>
        <dbReference type="SAM" id="Phobius"/>
    </source>
</evidence>
<dbReference type="GO" id="GO:0004865">
    <property type="term" value="F:protein serine/threonine phosphatase inhibitor activity"/>
    <property type="evidence" value="ECO:0007669"/>
    <property type="project" value="UniProtKB-KW"/>
</dbReference>
<keyword evidence="1" id="KW-1090">Inhibition of host innate immune response by virus</keyword>
<dbReference type="PANTHER" id="PTHR16489:SF12">
    <property type="entry name" value="GH11727P"/>
    <property type="match status" value="1"/>
</dbReference>
<feature type="transmembrane region" description="Helical" evidence="2">
    <location>
        <begin position="20"/>
        <end position="38"/>
    </location>
</feature>
<keyword evidence="2" id="KW-0472">Membrane</keyword>
<keyword evidence="4" id="KW-1185">Reference proteome</keyword>
<protein>
    <submittedName>
        <fullName evidence="3">AMV193</fullName>
    </submittedName>
</protein>
<reference evidence="3 4" key="1">
    <citation type="journal article" date="2000" name="Virology">
        <title>Complete genomic sequence of the Amsacta moorei entomopoxvirus: analysis and comparison with other poxviruses.</title>
        <authorList>
            <person name="Bawden A.L."/>
            <person name="Glassberg K.J."/>
            <person name="Diggans J."/>
            <person name="Shaw R."/>
            <person name="Farmerie W."/>
            <person name="Moyer R.W."/>
        </authorList>
    </citation>
    <scope>NUCLEOTIDE SEQUENCE [LARGE SCALE GENOMIC DNA]</scope>
</reference>